<dbReference type="GO" id="GO:0016020">
    <property type="term" value="C:membrane"/>
    <property type="evidence" value="ECO:0007669"/>
    <property type="project" value="InterPro"/>
</dbReference>
<keyword evidence="1 3" id="KW-0807">Transducer</keyword>
<comment type="caution">
    <text evidence="7">The sequence shown here is derived from an EMBL/GenBank/DDBJ whole genome shotgun (WGS) entry which is preliminary data.</text>
</comment>
<feature type="transmembrane region" description="Helical" evidence="4">
    <location>
        <begin position="9"/>
        <end position="29"/>
    </location>
</feature>
<keyword evidence="4" id="KW-1133">Transmembrane helix</keyword>
<feature type="domain" description="HAMP" evidence="6">
    <location>
        <begin position="64"/>
        <end position="116"/>
    </location>
</feature>
<dbReference type="Gene3D" id="1.10.287.950">
    <property type="entry name" value="Methyl-accepting chemotaxis protein"/>
    <property type="match status" value="1"/>
</dbReference>
<dbReference type="PANTHER" id="PTHR32089">
    <property type="entry name" value="METHYL-ACCEPTING CHEMOTAXIS PROTEIN MCPB"/>
    <property type="match status" value="1"/>
</dbReference>
<evidence type="ECO:0000313" key="8">
    <source>
        <dbReference type="Proteomes" id="UP000295718"/>
    </source>
</evidence>
<evidence type="ECO:0000313" key="7">
    <source>
        <dbReference type="EMBL" id="TCL57215.1"/>
    </source>
</evidence>
<keyword evidence="4" id="KW-0472">Membrane</keyword>
<accession>A0A4R1QWL2</accession>
<dbReference type="OrthoDB" id="9760371at2"/>
<keyword evidence="4" id="KW-0812">Transmembrane</keyword>
<dbReference type="PROSITE" id="PS50111">
    <property type="entry name" value="CHEMOTAXIS_TRANSDUC_2"/>
    <property type="match status" value="1"/>
</dbReference>
<organism evidence="7 8">
    <name type="scientific">Kineothrix alysoides</name>
    <dbReference type="NCBI Taxonomy" id="1469948"/>
    <lineage>
        <taxon>Bacteria</taxon>
        <taxon>Bacillati</taxon>
        <taxon>Bacillota</taxon>
        <taxon>Clostridia</taxon>
        <taxon>Lachnospirales</taxon>
        <taxon>Lachnospiraceae</taxon>
        <taxon>Kineothrix</taxon>
    </lineage>
</organism>
<sequence>MKKSVIRTYFCLCIISGIIMGIIFPIFAGLFMTAKSSASELYFTVGCVFAGIMVGGISFGIGKATILKTIGKLNQCFQSISQGNFTYECNINSHDAIGNLLQSLNGMKASLEQLIGTVANKSMVIDGIVQENSNGLSGLHHRIEDINGFAAEVSEDMQKVSGISGDLHSISTEIESAVKSIADSAMEGTGVSEAVLKKATEAKSDISESIRTAEALLSETSRKLEVTIKNALIVDEINILLEAIIRISSQTNLLALNASIESNRSGSNGRGFEVIAKEIRALSESSKENTEKIRTVIDEVVFAVKELVTDSRSLLEFISNNVNRDYHSFLNIVDEYSNDSHYINDIITDFSGTSQELFASLQTVFDRIEHIARAADNSSQKVNQIFEEVQALNDESSLLVKETDLLNESSSHMKESISKFVFTGN</sequence>
<dbReference type="SMART" id="SM00283">
    <property type="entry name" value="MA"/>
    <property type="match status" value="1"/>
</dbReference>
<dbReference type="SMART" id="SM00304">
    <property type="entry name" value="HAMP"/>
    <property type="match status" value="1"/>
</dbReference>
<feature type="domain" description="Methyl-accepting transducer" evidence="5">
    <location>
        <begin position="173"/>
        <end position="372"/>
    </location>
</feature>
<dbReference type="Pfam" id="PF00015">
    <property type="entry name" value="MCPsignal"/>
    <property type="match status" value="1"/>
</dbReference>
<feature type="transmembrane region" description="Helical" evidence="4">
    <location>
        <begin position="41"/>
        <end position="62"/>
    </location>
</feature>
<dbReference type="CDD" id="cd06225">
    <property type="entry name" value="HAMP"/>
    <property type="match status" value="1"/>
</dbReference>
<dbReference type="Proteomes" id="UP000295718">
    <property type="component" value="Unassembled WGS sequence"/>
</dbReference>
<evidence type="ECO:0000259" key="6">
    <source>
        <dbReference type="PROSITE" id="PS50885"/>
    </source>
</evidence>
<proteinExistence type="inferred from homology"/>
<evidence type="ECO:0000259" key="5">
    <source>
        <dbReference type="PROSITE" id="PS50111"/>
    </source>
</evidence>
<reference evidence="7 8" key="1">
    <citation type="submission" date="2019-03" db="EMBL/GenBank/DDBJ databases">
        <title>Genomic Encyclopedia of Type Strains, Phase IV (KMG-IV): sequencing the most valuable type-strain genomes for metagenomic binning, comparative biology and taxonomic classification.</title>
        <authorList>
            <person name="Goeker M."/>
        </authorList>
    </citation>
    <scope>NUCLEOTIDE SEQUENCE [LARGE SCALE GENOMIC DNA]</scope>
    <source>
        <strain evidence="7 8">DSM 100556</strain>
    </source>
</reference>
<protein>
    <submittedName>
        <fullName evidence="7">Methyl-accepting chemotaxis protein</fullName>
    </submittedName>
</protein>
<dbReference type="PROSITE" id="PS50885">
    <property type="entry name" value="HAMP"/>
    <property type="match status" value="1"/>
</dbReference>
<dbReference type="InterPro" id="IPR004089">
    <property type="entry name" value="MCPsignal_dom"/>
</dbReference>
<dbReference type="AlphaFoldDB" id="A0A4R1QWL2"/>
<dbReference type="InterPro" id="IPR003660">
    <property type="entry name" value="HAMP_dom"/>
</dbReference>
<keyword evidence="8" id="KW-1185">Reference proteome</keyword>
<dbReference type="PANTHER" id="PTHR32089:SF112">
    <property type="entry name" value="LYSOZYME-LIKE PROTEIN-RELATED"/>
    <property type="match status" value="1"/>
</dbReference>
<evidence type="ECO:0000256" key="1">
    <source>
        <dbReference type="ARBA" id="ARBA00023224"/>
    </source>
</evidence>
<dbReference type="GO" id="GO:0007165">
    <property type="term" value="P:signal transduction"/>
    <property type="evidence" value="ECO:0007669"/>
    <property type="project" value="UniProtKB-KW"/>
</dbReference>
<dbReference type="SUPFAM" id="SSF58104">
    <property type="entry name" value="Methyl-accepting chemotaxis protein (MCP) signaling domain"/>
    <property type="match status" value="1"/>
</dbReference>
<dbReference type="EMBL" id="SLUO01000009">
    <property type="protein sequence ID" value="TCL57215.1"/>
    <property type="molecule type" value="Genomic_DNA"/>
</dbReference>
<evidence type="ECO:0000256" key="2">
    <source>
        <dbReference type="ARBA" id="ARBA00029447"/>
    </source>
</evidence>
<name>A0A4R1QWL2_9FIRM</name>
<evidence type="ECO:0000256" key="4">
    <source>
        <dbReference type="SAM" id="Phobius"/>
    </source>
</evidence>
<dbReference type="RefSeq" id="WP_031391782.1">
    <property type="nucleotide sequence ID" value="NZ_JPNB01000002.1"/>
</dbReference>
<dbReference type="STRING" id="1469948.GCA_000732725_03137"/>
<evidence type="ECO:0000256" key="3">
    <source>
        <dbReference type="PROSITE-ProRule" id="PRU00284"/>
    </source>
</evidence>
<comment type="similarity">
    <text evidence="2">Belongs to the methyl-accepting chemotaxis (MCP) protein family.</text>
</comment>
<gene>
    <name evidence="7" type="ORF">EDD76_10977</name>
</gene>